<comment type="caution">
    <text evidence="1">The sequence shown here is derived from an EMBL/GenBank/DDBJ whole genome shotgun (WGS) entry which is preliminary data.</text>
</comment>
<dbReference type="OrthoDB" id="7605362at2"/>
<organism evidence="1 2">
    <name type="scientific">Bradyrhizobium canariense</name>
    <dbReference type="NCBI Taxonomy" id="255045"/>
    <lineage>
        <taxon>Bacteria</taxon>
        <taxon>Pseudomonadati</taxon>
        <taxon>Pseudomonadota</taxon>
        <taxon>Alphaproteobacteria</taxon>
        <taxon>Hyphomicrobiales</taxon>
        <taxon>Nitrobacteraceae</taxon>
        <taxon>Bradyrhizobium</taxon>
    </lineage>
</organism>
<proteinExistence type="predicted"/>
<reference evidence="1 2" key="1">
    <citation type="submission" date="2017-03" db="EMBL/GenBank/DDBJ databases">
        <title>Whole genome sequences of fourteen strains of Bradyrhizobium canariense and one strain of Bradyrhizobium japonicum isolated from Lupinus (Papilionoideae: Genisteae) species in Algeria.</title>
        <authorList>
            <person name="Crovadore J."/>
            <person name="Chekireb D."/>
            <person name="Brachmann A."/>
            <person name="Chablais R."/>
            <person name="Cochard B."/>
            <person name="Lefort F."/>
        </authorList>
    </citation>
    <scope>NUCLEOTIDE SEQUENCE [LARGE SCALE GENOMIC DNA]</scope>
    <source>
        <strain evidence="1 2">UBMA195</strain>
    </source>
</reference>
<dbReference type="EMBL" id="NAFI01000147">
    <property type="protein sequence ID" value="OSJ16772.1"/>
    <property type="molecule type" value="Genomic_DNA"/>
</dbReference>
<dbReference type="Proteomes" id="UP000193553">
    <property type="component" value="Unassembled WGS sequence"/>
</dbReference>
<protein>
    <submittedName>
        <fullName evidence="1">Uncharacterized protein</fullName>
    </submittedName>
</protein>
<accession>A0A1X3HEM4</accession>
<gene>
    <name evidence="1" type="ORF">BSZ18_05575</name>
</gene>
<evidence type="ECO:0000313" key="2">
    <source>
        <dbReference type="Proteomes" id="UP000193553"/>
    </source>
</evidence>
<sequence>MITIGLRAAPSEVTFAIYDSQVGEMQNVDRIRIPSAFHWPDSLKYIRSNLLDILREYRVERAGIRLTEPNARSINYERIHIEGVIQEAFASSELTHYFAGAIATIAKHLKVERAAIKLMVEGANILNVQNWDGMADKEREAVLTAMGAVNV</sequence>
<name>A0A1X3HEM4_9BRAD</name>
<dbReference type="AlphaFoldDB" id="A0A1X3HEM4"/>
<evidence type="ECO:0000313" key="1">
    <source>
        <dbReference type="EMBL" id="OSJ16772.1"/>
    </source>
</evidence>